<protein>
    <recommendedName>
        <fullName evidence="6">DUF4175 domain-containing protein</fullName>
    </recommendedName>
</protein>
<evidence type="ECO:0000313" key="5">
    <source>
        <dbReference type="Proteomes" id="UP000237819"/>
    </source>
</evidence>
<accession>A0A2S8GLZ6</accession>
<comment type="caution">
    <text evidence="4">The sequence shown here is derived from an EMBL/GenBank/DDBJ whole genome shotgun (WGS) entry which is preliminary data.</text>
</comment>
<evidence type="ECO:0000313" key="4">
    <source>
        <dbReference type="EMBL" id="PQO45034.1"/>
    </source>
</evidence>
<evidence type="ECO:0000256" key="3">
    <source>
        <dbReference type="SAM" id="Phobius"/>
    </source>
</evidence>
<keyword evidence="3" id="KW-1133">Transmembrane helix</keyword>
<feature type="region of interest" description="Disordered" evidence="2">
    <location>
        <begin position="475"/>
        <end position="511"/>
    </location>
</feature>
<reference evidence="4 5" key="1">
    <citation type="submission" date="2018-02" db="EMBL/GenBank/DDBJ databases">
        <title>Comparative genomes isolates from brazilian mangrove.</title>
        <authorList>
            <person name="Araujo J.E."/>
            <person name="Taketani R.G."/>
            <person name="Silva M.C.P."/>
            <person name="Loureco M.V."/>
            <person name="Andreote F.D."/>
        </authorList>
    </citation>
    <scope>NUCLEOTIDE SEQUENCE [LARGE SCALE GENOMIC DNA]</scope>
    <source>
        <strain evidence="4 5">Nap-Phe MGV</strain>
    </source>
</reference>
<proteinExistence type="predicted"/>
<feature type="transmembrane region" description="Helical" evidence="3">
    <location>
        <begin position="165"/>
        <end position="182"/>
    </location>
</feature>
<dbReference type="Proteomes" id="UP000237819">
    <property type="component" value="Unassembled WGS sequence"/>
</dbReference>
<feature type="coiled-coil region" evidence="1">
    <location>
        <begin position="199"/>
        <end position="227"/>
    </location>
</feature>
<organism evidence="4 5">
    <name type="scientific">Blastopirellula marina</name>
    <dbReference type="NCBI Taxonomy" id="124"/>
    <lineage>
        <taxon>Bacteria</taxon>
        <taxon>Pseudomonadati</taxon>
        <taxon>Planctomycetota</taxon>
        <taxon>Planctomycetia</taxon>
        <taxon>Pirellulales</taxon>
        <taxon>Pirellulaceae</taxon>
        <taxon>Blastopirellula</taxon>
    </lineage>
</organism>
<keyword evidence="3" id="KW-0472">Membrane</keyword>
<dbReference type="Gene3D" id="1.10.287.950">
    <property type="entry name" value="Methyl-accepting chemotaxis protein"/>
    <property type="match status" value="1"/>
</dbReference>
<keyword evidence="3" id="KW-0812">Transmembrane</keyword>
<feature type="compositionally biased region" description="Low complexity" evidence="2">
    <location>
        <begin position="349"/>
        <end position="363"/>
    </location>
</feature>
<evidence type="ECO:0000256" key="2">
    <source>
        <dbReference type="SAM" id="MobiDB-lite"/>
    </source>
</evidence>
<gene>
    <name evidence="4" type="ORF">C5Y93_15995</name>
</gene>
<feature type="region of interest" description="Disordered" evidence="2">
    <location>
        <begin position="321"/>
        <end position="429"/>
    </location>
</feature>
<keyword evidence="1" id="KW-0175">Coiled coil</keyword>
<sequence length="576" mass="64461">MDLLGTNHREILPLFLRFPEGQTMDKLHQQVGAARWRLNAQQFLERLVWSLLFAYIAAAIALAIPKIWAIGVDGDIWKWSWLAGAAVVGLIAAIVWTYVVRRNAMEAAIEIDLRYGLRERVSSSMSLDQDELNSEFGKALLTDAVRRVERIDVREKFPIHASWKGLLPVLVAALAFLVAIFVPDAQPDPTAGQAIASNIDQQKKIVKSTTEELKKKLEERRKEAEEKGLTDASELFKKLEEGTKKIAEKKDGDQKNTLLELNDLAKALKDKVKELGMSEALKDKLEALKNLSKGPADKIADALKDGDLKKAIEEMKNLQQKMADGELSKEEQQQLGKQLQEMADKMKQMADAQAQAKQDLKQQIEQAKAAGDQEAAQKLQQQLDQMEMQNEQMQRMDQMAQQLAEAAQQMQNGNMQEAQQQLSQMQQQLEDLQGQMDQLEMMDEAMDQMMAAKEAMCKACQGEGMDGMDQMGQMGMQQGQRPGNGMGEGQGRGDRPEEETDTGFYDSQVRADPKKGKGVIVDYIDGKNMAGKTLIEIKEAMSAGSSDDADAIVEKRLSRDHEKNAQQYFDLIRDGE</sequence>
<feature type="compositionally biased region" description="Basic and acidic residues" evidence="2">
    <location>
        <begin position="323"/>
        <end position="332"/>
    </location>
</feature>
<feature type="compositionally biased region" description="Low complexity" evidence="2">
    <location>
        <begin position="372"/>
        <end position="429"/>
    </location>
</feature>
<name>A0A2S8GLZ6_9BACT</name>
<feature type="transmembrane region" description="Helical" evidence="3">
    <location>
        <begin position="47"/>
        <end position="69"/>
    </location>
</feature>
<feature type="transmembrane region" description="Helical" evidence="3">
    <location>
        <begin position="81"/>
        <end position="100"/>
    </location>
</feature>
<evidence type="ECO:0008006" key="6">
    <source>
        <dbReference type="Google" id="ProtNLM"/>
    </source>
</evidence>
<dbReference type="EMBL" id="PUHZ01000016">
    <property type="protein sequence ID" value="PQO45034.1"/>
    <property type="molecule type" value="Genomic_DNA"/>
</dbReference>
<dbReference type="AlphaFoldDB" id="A0A2S8GLZ6"/>
<evidence type="ECO:0000256" key="1">
    <source>
        <dbReference type="SAM" id="Coils"/>
    </source>
</evidence>